<name>A0A849SV02_UNCEI</name>
<dbReference type="AlphaFoldDB" id="A0A849SV02"/>
<evidence type="ECO:0000313" key="2">
    <source>
        <dbReference type="Proteomes" id="UP000580839"/>
    </source>
</evidence>
<evidence type="ECO:0000313" key="1">
    <source>
        <dbReference type="EMBL" id="NOT33019.1"/>
    </source>
</evidence>
<organism evidence="1 2">
    <name type="scientific">Eiseniibacteriota bacterium</name>
    <dbReference type="NCBI Taxonomy" id="2212470"/>
    <lineage>
        <taxon>Bacteria</taxon>
        <taxon>Candidatus Eiseniibacteriota</taxon>
    </lineage>
</organism>
<reference evidence="1 2" key="1">
    <citation type="submission" date="2020-04" db="EMBL/GenBank/DDBJ databases">
        <title>Metagenomic profiling of ammonia- and methane-oxidizing microorganisms in a Dutch drinking water treatment plant.</title>
        <authorList>
            <person name="Poghosyan L."/>
            <person name="Leucker S."/>
        </authorList>
    </citation>
    <scope>NUCLEOTIDE SEQUENCE [LARGE SCALE GENOMIC DNA]</scope>
    <source>
        <strain evidence="1">S-RSF-IL-03</strain>
    </source>
</reference>
<sequence>MPADESAERHFVSVEDPSITLILKSSAGGELGGTLSDGGESMPLIARRSGGGFEGTIGPGGSTTRFTATERADGLVLEVDVGGRAQRLTFRPANRGGTASAPSAESTPVQRRVVINERRLSDEEIMRAEQTYRIRIPDADYWYDRTLGAWGGKGGPTAGFIAPGLSLGGTLRANASAGATQVFVNGRELPSSDLLALQRITGPIVPGRYFINAQGLAGFEGGPPQWNLAAMAAPSGGGGSNSWQSGLTGASGFSDGTTGAVFLPNGGIVSTGN</sequence>
<comment type="caution">
    <text evidence="1">The sequence shown here is derived from an EMBL/GenBank/DDBJ whole genome shotgun (WGS) entry which is preliminary data.</text>
</comment>
<proteinExistence type="predicted"/>
<dbReference type="Proteomes" id="UP000580839">
    <property type="component" value="Unassembled WGS sequence"/>
</dbReference>
<accession>A0A849SV02</accession>
<gene>
    <name evidence="1" type="ORF">HOP12_02495</name>
</gene>
<protein>
    <submittedName>
        <fullName evidence="1">Uncharacterized protein</fullName>
    </submittedName>
</protein>
<dbReference type="EMBL" id="JABFRW010000025">
    <property type="protein sequence ID" value="NOT33019.1"/>
    <property type="molecule type" value="Genomic_DNA"/>
</dbReference>